<keyword evidence="2" id="KW-1185">Reference proteome</keyword>
<dbReference type="RefSeq" id="WP_331217128.1">
    <property type="nucleotide sequence ID" value="NZ_JAZGQK010000026.1"/>
</dbReference>
<protein>
    <submittedName>
        <fullName evidence="1">Uncharacterized protein</fullName>
    </submittedName>
</protein>
<sequence length="45" mass="4864">MTGRTMMFRSSLVPLSCVQGFGQVRYVNDAELPGATKSPVHLALP</sequence>
<dbReference type="EMBL" id="JAZGQK010000026">
    <property type="protein sequence ID" value="MEE6262193.1"/>
    <property type="molecule type" value="Genomic_DNA"/>
</dbReference>
<name>A0ABU7S070_9ACTN</name>
<evidence type="ECO:0000313" key="2">
    <source>
        <dbReference type="Proteomes" id="UP001332243"/>
    </source>
</evidence>
<accession>A0ABU7S070</accession>
<reference evidence="1 2" key="1">
    <citation type="submission" date="2024-01" db="EMBL/GenBank/DDBJ databases">
        <title>Genome insights into Plantactinospora sonchi sp. nov.</title>
        <authorList>
            <person name="Wang L."/>
        </authorList>
    </citation>
    <scope>NUCLEOTIDE SEQUENCE [LARGE SCALE GENOMIC DNA]</scope>
    <source>
        <strain evidence="1 2">NEAU-QY2</strain>
    </source>
</reference>
<dbReference type="Proteomes" id="UP001332243">
    <property type="component" value="Unassembled WGS sequence"/>
</dbReference>
<organism evidence="1 2">
    <name type="scientific">Plantactinospora sonchi</name>
    <dbReference type="NCBI Taxonomy" id="1544735"/>
    <lineage>
        <taxon>Bacteria</taxon>
        <taxon>Bacillati</taxon>
        <taxon>Actinomycetota</taxon>
        <taxon>Actinomycetes</taxon>
        <taxon>Micromonosporales</taxon>
        <taxon>Micromonosporaceae</taxon>
        <taxon>Plantactinospora</taxon>
    </lineage>
</organism>
<proteinExistence type="predicted"/>
<gene>
    <name evidence="1" type="ORF">V1633_27270</name>
</gene>
<evidence type="ECO:0000313" key="1">
    <source>
        <dbReference type="EMBL" id="MEE6262193.1"/>
    </source>
</evidence>
<comment type="caution">
    <text evidence="1">The sequence shown here is derived from an EMBL/GenBank/DDBJ whole genome shotgun (WGS) entry which is preliminary data.</text>
</comment>